<protein>
    <recommendedName>
        <fullName evidence="3">DUF2184 domain-containing protein</fullName>
    </recommendedName>
</protein>
<name>A0ABU0H6N1_9HYPH</name>
<evidence type="ECO:0008006" key="3">
    <source>
        <dbReference type="Google" id="ProtNLM"/>
    </source>
</evidence>
<gene>
    <name evidence="1" type="ORF">QO014_002356</name>
</gene>
<sequence>MSFHARSFAGSTALTPSRPALIRARTRDAALTYDRRTVDSTGAFLIGELERLDQTLHMPLVSVTWSRDIDLREDVSIADETSSFTNSSFAAAGGINPGGKSWIGKDANAISGVSIDIGKTANPLYLWGTEVSWTLPELESAMKLGRPVDAQKFEAMRLKNNMDIDEMVYVGDTTLTKYGLVNSTAVTNVTNVANGAGGSPLWANKTPDEILQDVNELLSSVWAASAWAVIPTELRLPPARYSYIVANKVSNAGNVSILNYLRENNLAASNGQKLNIQPLKWLNGYGSGGTAGDETTTSRMMAYTKDPQRVRYPMTPLQRTPLEYRSLYQMTTYFGRLGVVEFVYPETAGYRDGL</sequence>
<dbReference type="InterPro" id="IPR020049">
    <property type="entry name" value="Major_capsid-like"/>
</dbReference>
<dbReference type="Proteomes" id="UP001241603">
    <property type="component" value="Unassembled WGS sequence"/>
</dbReference>
<proteinExistence type="predicted"/>
<keyword evidence="2" id="KW-1185">Reference proteome</keyword>
<comment type="caution">
    <text evidence="1">The sequence shown here is derived from an EMBL/GenBank/DDBJ whole genome shotgun (WGS) entry which is preliminary data.</text>
</comment>
<dbReference type="Pfam" id="PF09950">
    <property type="entry name" value="Major_capside"/>
    <property type="match status" value="1"/>
</dbReference>
<evidence type="ECO:0000313" key="1">
    <source>
        <dbReference type="EMBL" id="MDQ0437964.1"/>
    </source>
</evidence>
<dbReference type="PIRSF" id="PIRSF029202">
    <property type="entry name" value="UCP029202"/>
    <property type="match status" value="1"/>
</dbReference>
<evidence type="ECO:0000313" key="2">
    <source>
        <dbReference type="Proteomes" id="UP001241603"/>
    </source>
</evidence>
<organism evidence="1 2">
    <name type="scientific">Kaistia dalseonensis</name>
    <dbReference type="NCBI Taxonomy" id="410840"/>
    <lineage>
        <taxon>Bacteria</taxon>
        <taxon>Pseudomonadati</taxon>
        <taxon>Pseudomonadota</taxon>
        <taxon>Alphaproteobacteria</taxon>
        <taxon>Hyphomicrobiales</taxon>
        <taxon>Kaistiaceae</taxon>
        <taxon>Kaistia</taxon>
    </lineage>
</organism>
<dbReference type="EMBL" id="JAUSVO010000003">
    <property type="protein sequence ID" value="MDQ0437964.1"/>
    <property type="molecule type" value="Genomic_DNA"/>
</dbReference>
<dbReference type="RefSeq" id="WP_266348889.1">
    <property type="nucleotide sequence ID" value="NZ_JAPKNG010000003.1"/>
</dbReference>
<accession>A0ABU0H6N1</accession>
<reference evidence="1 2" key="1">
    <citation type="submission" date="2023-07" db="EMBL/GenBank/DDBJ databases">
        <title>Genomic Encyclopedia of Type Strains, Phase IV (KMG-IV): sequencing the most valuable type-strain genomes for metagenomic binning, comparative biology and taxonomic classification.</title>
        <authorList>
            <person name="Goeker M."/>
        </authorList>
    </citation>
    <scope>NUCLEOTIDE SEQUENCE [LARGE SCALE GENOMIC DNA]</scope>
    <source>
        <strain evidence="1 2">B6-8</strain>
    </source>
</reference>